<dbReference type="OrthoDB" id="406838at2759"/>
<reference evidence="2" key="2">
    <citation type="submission" date="2022-07" db="EMBL/GenBank/DDBJ databases">
        <authorList>
            <person name="Goncalves M.F.M."/>
            <person name="Hilario S."/>
            <person name="Van De Peer Y."/>
            <person name="Esteves A.C."/>
            <person name="Alves A."/>
        </authorList>
    </citation>
    <scope>NUCLEOTIDE SEQUENCE</scope>
    <source>
        <strain evidence="2">MUM 19.33</strain>
    </source>
</reference>
<gene>
    <name evidence="2" type="ORF">J7T54_001384</name>
</gene>
<proteinExistence type="predicted"/>
<protein>
    <submittedName>
        <fullName evidence="2">Uncharacterized protein</fullName>
    </submittedName>
</protein>
<evidence type="ECO:0000313" key="3">
    <source>
        <dbReference type="Proteomes" id="UP001055219"/>
    </source>
</evidence>
<dbReference type="SUPFAM" id="SSF89372">
    <property type="entry name" value="Fucose-specific lectin"/>
    <property type="match status" value="1"/>
</dbReference>
<name>A0A9P9XU52_9HYPO</name>
<dbReference type="GeneID" id="75827903"/>
<dbReference type="Proteomes" id="UP001055219">
    <property type="component" value="Unassembled WGS sequence"/>
</dbReference>
<evidence type="ECO:0000313" key="2">
    <source>
        <dbReference type="EMBL" id="KAI6777834.1"/>
    </source>
</evidence>
<feature type="region of interest" description="Disordered" evidence="1">
    <location>
        <begin position="1"/>
        <end position="32"/>
    </location>
</feature>
<accession>A0A9P9XU52</accession>
<comment type="caution">
    <text evidence="2">The sequence shown here is derived from an EMBL/GenBank/DDBJ whole genome shotgun (WGS) entry which is preliminary data.</text>
</comment>
<organism evidence="2 3">
    <name type="scientific">Emericellopsis cladophorae</name>
    <dbReference type="NCBI Taxonomy" id="2686198"/>
    <lineage>
        <taxon>Eukaryota</taxon>
        <taxon>Fungi</taxon>
        <taxon>Dikarya</taxon>
        <taxon>Ascomycota</taxon>
        <taxon>Pezizomycotina</taxon>
        <taxon>Sordariomycetes</taxon>
        <taxon>Hypocreomycetidae</taxon>
        <taxon>Hypocreales</taxon>
        <taxon>Bionectriaceae</taxon>
        <taxon>Emericellopsis</taxon>
    </lineage>
</organism>
<reference evidence="2" key="1">
    <citation type="journal article" date="2021" name="J Fungi (Basel)">
        <title>Genomic and Metabolomic Analyses of the Marine Fungus Emericellopsis cladophorae: Insights into Saltwater Adaptability Mechanisms and Its Biosynthetic Potential.</title>
        <authorList>
            <person name="Goncalves M.F.M."/>
            <person name="Hilario S."/>
            <person name="Van de Peer Y."/>
            <person name="Esteves A.C."/>
            <person name="Alves A."/>
        </authorList>
    </citation>
    <scope>NUCLEOTIDE SEQUENCE</scope>
    <source>
        <strain evidence="2">MUM 19.33</strain>
    </source>
</reference>
<dbReference type="AlphaFoldDB" id="A0A9P9XU52"/>
<evidence type="ECO:0000256" key="1">
    <source>
        <dbReference type="SAM" id="MobiDB-lite"/>
    </source>
</evidence>
<dbReference type="EMBL" id="JAGIXG020000097">
    <property type="protein sequence ID" value="KAI6777834.1"/>
    <property type="molecule type" value="Genomic_DNA"/>
</dbReference>
<keyword evidence="3" id="KW-1185">Reference proteome</keyword>
<dbReference type="RefSeq" id="XP_051358690.1">
    <property type="nucleotide sequence ID" value="XM_051510402.1"/>
</dbReference>
<sequence>MEEGNPVGVRGGHCAIPSRGPRAVLGPDQGAGADQGHAHLLCPLPGRETWREKTRRACDHCNEELATQRKGKNVFVRKNPPLRAHETDKSGQLTLASKPLLAFASWSAPRIDVLGPAPDGASLWHKFYTGWDWQPAEGLQRVPAADVTCPLSTSWGEDHLDVVSVSESESIYHKYWQEG</sequence>
<dbReference type="Gene3D" id="2.120.10.70">
    <property type="entry name" value="Fucose-specific lectin"/>
    <property type="match status" value="1"/>
</dbReference>